<dbReference type="SMART" id="SM00356">
    <property type="entry name" value="ZnF_C3H1"/>
    <property type="match status" value="2"/>
</dbReference>
<evidence type="ECO:0000256" key="8">
    <source>
        <dbReference type="ARBA" id="ARBA00037262"/>
    </source>
</evidence>
<keyword evidence="6" id="KW-0813">Transport</keyword>
<dbReference type="InterPro" id="IPR051767">
    <property type="entry name" value="Nucleoporin_NUP42"/>
</dbReference>
<dbReference type="InterPro" id="IPR008913">
    <property type="entry name" value="Znf_CHY"/>
</dbReference>
<dbReference type="InterPro" id="IPR037274">
    <property type="entry name" value="Znf_CHY_sf"/>
</dbReference>
<dbReference type="PANTHER" id="PTHR46527:SF1">
    <property type="entry name" value="NUCLEOPORIN NUP42"/>
    <property type="match status" value="1"/>
</dbReference>
<feature type="zinc finger region" description="C3H1-type" evidence="12">
    <location>
        <begin position="26"/>
        <end position="54"/>
    </location>
</feature>
<feature type="transmembrane region" description="Helical" evidence="14">
    <location>
        <begin position="758"/>
        <end position="782"/>
    </location>
</feature>
<name>A0AAV1MWE5_SCOSC</name>
<dbReference type="GO" id="GO:0005506">
    <property type="term" value="F:iron ion binding"/>
    <property type="evidence" value="ECO:0007669"/>
    <property type="project" value="InterPro"/>
</dbReference>
<feature type="zinc finger region" description="C3H1-type" evidence="12">
    <location>
        <begin position="100"/>
        <end position="127"/>
    </location>
</feature>
<dbReference type="AlphaFoldDB" id="A0AAV1MWE5"/>
<dbReference type="InterPro" id="IPR000571">
    <property type="entry name" value="Znf_CCCH"/>
</dbReference>
<dbReference type="Pfam" id="PF14608">
    <property type="entry name" value="zf-CCCH_2"/>
    <property type="match status" value="1"/>
</dbReference>
<evidence type="ECO:0000256" key="9">
    <source>
        <dbReference type="ARBA" id="ARBA00039886"/>
    </source>
</evidence>
<keyword evidence="5 12" id="KW-0862">Zinc</keyword>
<dbReference type="SUPFAM" id="SSF90229">
    <property type="entry name" value="CCCH zinc finger"/>
    <property type="match status" value="2"/>
</dbReference>
<evidence type="ECO:0000256" key="12">
    <source>
        <dbReference type="PROSITE-ProRule" id="PRU00723"/>
    </source>
</evidence>
<evidence type="ECO:0000256" key="10">
    <source>
        <dbReference type="ARBA" id="ARBA00042384"/>
    </source>
</evidence>
<feature type="region of interest" description="Disordered" evidence="13">
    <location>
        <begin position="8"/>
        <end position="27"/>
    </location>
</feature>
<keyword evidence="4 11" id="KW-0863">Zinc-finger</keyword>
<reference evidence="17 18" key="1">
    <citation type="submission" date="2024-01" db="EMBL/GenBank/DDBJ databases">
        <authorList>
            <person name="Alioto T."/>
            <person name="Alioto T."/>
            <person name="Gomez Garrido J."/>
        </authorList>
    </citation>
    <scope>NUCLEOTIDE SEQUENCE [LARGE SCALE GENOMIC DNA]</scope>
</reference>
<dbReference type="SUPFAM" id="SSF161219">
    <property type="entry name" value="CHY zinc finger-like"/>
    <property type="match status" value="1"/>
</dbReference>
<keyword evidence="6" id="KW-0653">Protein transport</keyword>
<organism evidence="17 18">
    <name type="scientific">Scomber scombrus</name>
    <name type="common">Atlantic mackerel</name>
    <name type="synonym">Scomber vernalis</name>
    <dbReference type="NCBI Taxonomy" id="13677"/>
    <lineage>
        <taxon>Eukaryota</taxon>
        <taxon>Metazoa</taxon>
        <taxon>Chordata</taxon>
        <taxon>Craniata</taxon>
        <taxon>Vertebrata</taxon>
        <taxon>Euteleostomi</taxon>
        <taxon>Actinopterygii</taxon>
        <taxon>Neopterygii</taxon>
        <taxon>Teleostei</taxon>
        <taxon>Neoteleostei</taxon>
        <taxon>Acanthomorphata</taxon>
        <taxon>Pelagiaria</taxon>
        <taxon>Scombriformes</taxon>
        <taxon>Scombridae</taxon>
        <taxon>Scomber</taxon>
    </lineage>
</organism>
<feature type="region of interest" description="Disordered" evidence="13">
    <location>
        <begin position="65"/>
        <end position="101"/>
    </location>
</feature>
<sequence length="999" mass="114341">MVKVLSRVEIMENGEGETTGESKPGPRTQRLCRFFSQGRHCNFGKKCRFLHERDEAKVHEKKADGTACQSDIVPHHSEVPGTDVGHRPAPSKNNSRAAPAAGRRPCRYFLSGHCTMEDRCRFWHPPHFPPVDDQPVPGNHARPVQRMPTVPRPDILKEVKLCDLTEDVAKKLLDTEIKQLKKRFPKDQLIIQERSDGMVTYYRVTVEATDPDWPFDLKEIDIMVSFPDNYPQEIFTLDIPCDQNLPPVMSRHVQEASCEWLQAKHATNQLLGKVELLFRPFLRWLDRSLERLFTEGARQLKKDIDLEKAGLQFIPYQELQATVCERPDDAEQGASDEGEAENTEDERKVEEGQEGPGCDDRQQQQEDEEEKASHVVENIKISDPRRGTEVKLLGLRLGENTATVVARQITVCLQCNRCKVTADLTLTGRTPCTAQCEKCSANINAAFRPCMLHHYSDVLGYLDLHNTTPADLVLQDCELTVGCLSCSQDGPFQNVSYGQTKEFNCEHCHSKLSILAESTRFQYIQPRTNKTGSSASAIGYKTIRDPAVQKGKPLPEKGTCKHYKQSHRWLRFPCCGRAYPCDVCHDEDQDHPMELATRMICGHCAKEQPYNNGKPCICCGSMMTRGARTSHWEGGLGCRNKVKMNKNDRQKYANTNKTVSRKAAGDKKSVCRQQLGEKSYWTVLIKRKAPSVELHYIKEGICLDYETRNSRLQWYPKKMMNISEPHLQLLPSRASDCLLQPLWDYVLFHHLPLISSPFFPVIIAFSSYVFFSAPFAVLDLLGEKVPFLYQYKIQPDRKPTVRMMATSFLTAFYNHIFFVLPTVIIGMFILPAPTIPHDAPTLYEVFIDGLAMLLLFDTQYYIWHYIHHKHSQLYRWIHAIHHEYVAPFSWSTEMLSIPELMTVGLWSNQDPILLKCHPLTTWCITVFSIWMSVEDHIGYDLPWTLNHLVPFGLLGGAPAHDMHHQLPSSNFAPFFSHWDRIFGTAVPLKKKAMRRYEDK</sequence>
<keyword evidence="3 12" id="KW-0479">Metal-binding</keyword>
<dbReference type="EMBL" id="CAWUFR010000005">
    <property type="protein sequence ID" value="CAK6951048.1"/>
    <property type="molecule type" value="Genomic_DNA"/>
</dbReference>
<comment type="subcellular location">
    <subcellularLocation>
        <location evidence="1">Nucleus membrane</location>
        <topology evidence="1">Peripheral membrane protein</topology>
        <orientation evidence="1">Cytoplasmic side</orientation>
    </subcellularLocation>
    <subcellularLocation>
        <location evidence="2">Nucleus</location>
        <location evidence="2">Nuclear pore complex</location>
    </subcellularLocation>
</comment>
<dbReference type="GO" id="GO:0016491">
    <property type="term" value="F:oxidoreductase activity"/>
    <property type="evidence" value="ECO:0007669"/>
    <property type="project" value="InterPro"/>
</dbReference>
<evidence type="ECO:0000256" key="4">
    <source>
        <dbReference type="ARBA" id="ARBA00022771"/>
    </source>
</evidence>
<feature type="transmembrane region" description="Helical" evidence="14">
    <location>
        <begin position="803"/>
        <end position="830"/>
    </location>
</feature>
<evidence type="ECO:0000259" key="15">
    <source>
        <dbReference type="PROSITE" id="PS50103"/>
    </source>
</evidence>
<gene>
    <name evidence="17" type="ORF">FSCOSCO3_A026337</name>
</gene>
<dbReference type="Pfam" id="PF05495">
    <property type="entry name" value="zf-CHY"/>
    <property type="match status" value="1"/>
</dbReference>
<dbReference type="PANTHER" id="PTHR46527">
    <property type="entry name" value="NUCLEOPORIN-LIKE PROTEIN 2"/>
    <property type="match status" value="1"/>
</dbReference>
<dbReference type="PROSITE" id="PS51266">
    <property type="entry name" value="ZF_CHY"/>
    <property type="match status" value="1"/>
</dbReference>
<comment type="caution">
    <text evidence="17">The sequence shown here is derived from an EMBL/GenBank/DDBJ whole genome shotgun (WGS) entry which is preliminary data.</text>
</comment>
<feature type="transmembrane region" description="Helical" evidence="14">
    <location>
        <begin position="842"/>
        <end position="863"/>
    </location>
</feature>
<evidence type="ECO:0000256" key="5">
    <source>
        <dbReference type="ARBA" id="ARBA00022833"/>
    </source>
</evidence>
<dbReference type="Pfam" id="PF04116">
    <property type="entry name" value="FA_hydroxylase"/>
    <property type="match status" value="1"/>
</dbReference>
<evidence type="ECO:0000256" key="11">
    <source>
        <dbReference type="PROSITE-ProRule" id="PRU00601"/>
    </source>
</evidence>
<dbReference type="PROSITE" id="PS50103">
    <property type="entry name" value="ZF_C3H1"/>
    <property type="match status" value="2"/>
</dbReference>
<evidence type="ECO:0000256" key="13">
    <source>
        <dbReference type="SAM" id="MobiDB-lite"/>
    </source>
</evidence>
<feature type="region of interest" description="Disordered" evidence="13">
    <location>
        <begin position="327"/>
        <end position="378"/>
    </location>
</feature>
<keyword evidence="6" id="KW-0906">Nuclear pore complex</keyword>
<evidence type="ECO:0000256" key="1">
    <source>
        <dbReference type="ARBA" id="ARBA00004335"/>
    </source>
</evidence>
<keyword evidence="7" id="KW-0539">Nucleus</keyword>
<evidence type="ECO:0000256" key="3">
    <source>
        <dbReference type="ARBA" id="ARBA00022723"/>
    </source>
</evidence>
<accession>A0AAV1MWE5</accession>
<keyword evidence="14" id="KW-1133">Transmembrane helix</keyword>
<comment type="function">
    <text evidence="8">Required for the export of mRNAs containing poly(A) tails from the nucleus into the cytoplasm.</text>
</comment>
<evidence type="ECO:0000313" key="18">
    <source>
        <dbReference type="Proteomes" id="UP001314229"/>
    </source>
</evidence>
<dbReference type="GO" id="GO:0008610">
    <property type="term" value="P:lipid biosynthetic process"/>
    <property type="evidence" value="ECO:0007669"/>
    <property type="project" value="InterPro"/>
</dbReference>
<keyword evidence="6" id="KW-0811">Translocation</keyword>
<protein>
    <recommendedName>
        <fullName evidence="9">Nucleoporin NUP42</fullName>
    </recommendedName>
    <alternativeName>
        <fullName evidence="10">Nucleoporin-like protein 2</fullName>
    </alternativeName>
</protein>
<keyword evidence="14" id="KW-0812">Transmembrane</keyword>
<dbReference type="GO" id="GO:0008270">
    <property type="term" value="F:zinc ion binding"/>
    <property type="evidence" value="ECO:0007669"/>
    <property type="project" value="UniProtKB-KW"/>
</dbReference>
<dbReference type="InterPro" id="IPR006694">
    <property type="entry name" value="Fatty_acid_hydroxylase"/>
</dbReference>
<dbReference type="GO" id="GO:0031965">
    <property type="term" value="C:nuclear membrane"/>
    <property type="evidence" value="ECO:0007669"/>
    <property type="project" value="UniProtKB-SubCell"/>
</dbReference>
<feature type="domain" description="C3H1-type" evidence="15">
    <location>
        <begin position="26"/>
        <end position="54"/>
    </location>
</feature>
<dbReference type="Pfam" id="PF00642">
    <property type="entry name" value="zf-CCCH"/>
    <property type="match status" value="1"/>
</dbReference>
<evidence type="ECO:0000259" key="16">
    <source>
        <dbReference type="PROSITE" id="PS51266"/>
    </source>
</evidence>
<keyword evidence="6" id="KW-0509">mRNA transport</keyword>
<feature type="domain" description="CHY-type" evidence="16">
    <location>
        <begin position="553"/>
        <end position="621"/>
    </location>
</feature>
<evidence type="ECO:0000256" key="6">
    <source>
        <dbReference type="ARBA" id="ARBA00023132"/>
    </source>
</evidence>
<evidence type="ECO:0000313" key="17">
    <source>
        <dbReference type="EMBL" id="CAK6951048.1"/>
    </source>
</evidence>
<feature type="compositionally biased region" description="Acidic residues" evidence="13">
    <location>
        <begin position="328"/>
        <end position="344"/>
    </location>
</feature>
<evidence type="ECO:0000256" key="2">
    <source>
        <dbReference type="ARBA" id="ARBA00004567"/>
    </source>
</evidence>
<dbReference type="GO" id="GO:0005643">
    <property type="term" value="C:nuclear pore"/>
    <property type="evidence" value="ECO:0007669"/>
    <property type="project" value="UniProtKB-SubCell"/>
</dbReference>
<proteinExistence type="predicted"/>
<keyword evidence="18" id="KW-1185">Reference proteome</keyword>
<dbReference type="Gene3D" id="4.10.1000.10">
    <property type="entry name" value="Zinc finger, CCCH-type"/>
    <property type="match status" value="2"/>
</dbReference>
<dbReference type="Proteomes" id="UP001314229">
    <property type="component" value="Unassembled WGS sequence"/>
</dbReference>
<dbReference type="InterPro" id="IPR036855">
    <property type="entry name" value="Znf_CCCH_sf"/>
</dbReference>
<feature type="domain" description="C3H1-type" evidence="15">
    <location>
        <begin position="100"/>
        <end position="127"/>
    </location>
</feature>
<evidence type="ECO:0000256" key="7">
    <source>
        <dbReference type="ARBA" id="ARBA00023242"/>
    </source>
</evidence>
<keyword evidence="14" id="KW-0472">Membrane</keyword>
<evidence type="ECO:0000256" key="14">
    <source>
        <dbReference type="SAM" id="Phobius"/>
    </source>
</evidence>